<evidence type="ECO:0000313" key="1">
    <source>
        <dbReference type="EMBL" id="EQD25934.1"/>
    </source>
</evidence>
<protein>
    <submittedName>
        <fullName evidence="1">Uncharacterized protein</fullName>
    </submittedName>
</protein>
<reference evidence="1" key="2">
    <citation type="journal article" date="2014" name="ISME J.">
        <title>Microbial stratification in low pH oxic and suboxic macroscopic growths along an acid mine drainage.</title>
        <authorList>
            <person name="Mendez-Garcia C."/>
            <person name="Mesa V."/>
            <person name="Sprenger R.R."/>
            <person name="Richter M."/>
            <person name="Diez M.S."/>
            <person name="Solano J."/>
            <person name="Bargiela R."/>
            <person name="Golyshina O.V."/>
            <person name="Manteca A."/>
            <person name="Ramos J.L."/>
            <person name="Gallego J.R."/>
            <person name="Llorente I."/>
            <person name="Martins Dos Santos V.A."/>
            <person name="Jensen O.N."/>
            <person name="Pelaez A.I."/>
            <person name="Sanchez J."/>
            <person name="Ferrer M."/>
        </authorList>
    </citation>
    <scope>NUCLEOTIDE SEQUENCE</scope>
</reference>
<name>T0Z9W0_9ZZZZ</name>
<comment type="caution">
    <text evidence="1">The sequence shown here is derived from an EMBL/GenBank/DDBJ whole genome shotgun (WGS) entry which is preliminary data.</text>
</comment>
<dbReference type="AlphaFoldDB" id="T0Z9W0"/>
<dbReference type="EMBL" id="AUZZ01011533">
    <property type="protein sequence ID" value="EQD25934.1"/>
    <property type="molecule type" value="Genomic_DNA"/>
</dbReference>
<reference evidence="1" key="1">
    <citation type="submission" date="2013-08" db="EMBL/GenBank/DDBJ databases">
        <authorList>
            <person name="Mendez C."/>
            <person name="Richter M."/>
            <person name="Ferrer M."/>
            <person name="Sanchez J."/>
        </authorList>
    </citation>
    <scope>NUCLEOTIDE SEQUENCE</scope>
</reference>
<organism evidence="1">
    <name type="scientific">mine drainage metagenome</name>
    <dbReference type="NCBI Taxonomy" id="410659"/>
    <lineage>
        <taxon>unclassified sequences</taxon>
        <taxon>metagenomes</taxon>
        <taxon>ecological metagenomes</taxon>
    </lineage>
</organism>
<accession>T0Z9W0</accession>
<proteinExistence type="predicted"/>
<feature type="non-terminal residue" evidence="1">
    <location>
        <position position="37"/>
    </location>
</feature>
<sequence length="37" mass="4530">MKHMNMALDDVRKTESRMADSKEILKKTKYMWFYSSE</sequence>
<gene>
    <name evidence="1" type="ORF">B2A_15872</name>
</gene>